<evidence type="ECO:0000313" key="2">
    <source>
        <dbReference type="EMBL" id="QBK91016.1"/>
    </source>
</evidence>
<reference evidence="2" key="1">
    <citation type="journal article" date="2019" name="MBio">
        <title>Virus Genomes from Deep Sea Sediments Expand the Ocean Megavirome and Support Independent Origins of Viral Gigantism.</title>
        <authorList>
            <person name="Backstrom D."/>
            <person name="Yutin N."/>
            <person name="Jorgensen S.L."/>
            <person name="Dharamshi J."/>
            <person name="Homa F."/>
            <person name="Zaremba-Niedwiedzka K."/>
            <person name="Spang A."/>
            <person name="Wolf Y.I."/>
            <person name="Koonin E.V."/>
            <person name="Ettema T.J."/>
        </authorList>
    </citation>
    <scope>NUCLEOTIDE SEQUENCE</scope>
</reference>
<protein>
    <submittedName>
        <fullName evidence="2">CHRD chordin domain protein</fullName>
    </submittedName>
</protein>
<dbReference type="PROSITE" id="PS50933">
    <property type="entry name" value="CHRD"/>
    <property type="match status" value="1"/>
</dbReference>
<sequence length="171" mass="18974">MKLLIILILFYFAYGSAVNPVTPLCENDMYGDFIGRMVVPASNSTARGYGILTFSKDNTEMHYQLMVLGFTSDVKSIILYPGNPGIVQPGESFLDTCIEARIEGRWGDESTIPLEPSLIKALKLGEGYLTIQTEKYPNGEIGGPIYCSQRDSYYPCCDPDKSPILKKEPLI</sequence>
<proteinExistence type="predicted"/>
<gene>
    <name evidence="2" type="ORF">LCPAC201_03170</name>
</gene>
<dbReference type="Pfam" id="PF07452">
    <property type="entry name" value="CHRD"/>
    <property type="match status" value="1"/>
</dbReference>
<evidence type="ECO:0000259" key="1">
    <source>
        <dbReference type="PROSITE" id="PS50933"/>
    </source>
</evidence>
<dbReference type="SMART" id="SM00754">
    <property type="entry name" value="CHRD"/>
    <property type="match status" value="1"/>
</dbReference>
<dbReference type="EMBL" id="MK500507">
    <property type="protein sequence ID" value="QBK91016.1"/>
    <property type="molecule type" value="Genomic_DNA"/>
</dbReference>
<dbReference type="InterPro" id="IPR010895">
    <property type="entry name" value="CHRD"/>
</dbReference>
<organism evidence="2">
    <name type="scientific">Pithovirus LCPAC201</name>
    <dbReference type="NCBI Taxonomy" id="2506591"/>
    <lineage>
        <taxon>Viruses</taxon>
        <taxon>Pithoviruses</taxon>
    </lineage>
</organism>
<feature type="domain" description="CHRD" evidence="1">
    <location>
        <begin position="29"/>
        <end position="150"/>
    </location>
</feature>
<name>A0A481Z5Y5_9VIRU</name>
<accession>A0A481Z5Y5</accession>